<comment type="caution">
    <text evidence="5">The sequence shown here is derived from an EMBL/GenBank/DDBJ whole genome shotgun (WGS) entry which is preliminary data.</text>
</comment>
<dbReference type="PROSITE" id="PS51450">
    <property type="entry name" value="LRR"/>
    <property type="match status" value="2"/>
</dbReference>
<dbReference type="SMART" id="SM00365">
    <property type="entry name" value="LRR_SD22"/>
    <property type="match status" value="4"/>
</dbReference>
<evidence type="ECO:0000256" key="3">
    <source>
        <dbReference type="SAM" id="Coils"/>
    </source>
</evidence>
<dbReference type="Pfam" id="PF00560">
    <property type="entry name" value="LRR_1"/>
    <property type="match status" value="1"/>
</dbReference>
<dbReference type="SMART" id="SM00369">
    <property type="entry name" value="LRR_TYP"/>
    <property type="match status" value="4"/>
</dbReference>
<evidence type="ECO:0000256" key="2">
    <source>
        <dbReference type="ARBA" id="ARBA00022737"/>
    </source>
</evidence>
<dbReference type="InterPro" id="IPR042655">
    <property type="entry name" value="LRC72"/>
</dbReference>
<feature type="coiled-coil region" evidence="3">
    <location>
        <begin position="745"/>
        <end position="934"/>
    </location>
</feature>
<feature type="coiled-coil region" evidence="3">
    <location>
        <begin position="345"/>
        <end position="477"/>
    </location>
</feature>
<protein>
    <recommendedName>
        <fullName evidence="7">Leucine-rich repeat and coiled-coil domain-containing protein 1</fullName>
    </recommendedName>
</protein>
<reference evidence="5 6" key="1">
    <citation type="submission" date="2020-04" db="EMBL/GenBank/DDBJ databases">
        <title>Perkinsus olseni comparative genomics.</title>
        <authorList>
            <person name="Bogema D.R."/>
        </authorList>
    </citation>
    <scope>NUCLEOTIDE SEQUENCE [LARGE SCALE GENOMIC DNA]</scope>
    <source>
        <strain evidence="5 6">ATCC PRA-207</strain>
    </source>
</reference>
<sequence length="1049" mass="119515">MSADVNKTVHAASLGLTSPDDLEELRNRDPLRVASITSMDLSHNLITSLRGFAKFTGLVELRLSGNRVKSLDGCLDGSVHLKHLDLSYNRLTSLEDAGSSLGNLLALERLELQGNNISQLLGLQQCWRAPVTPSSSPANGSSSGLIYLDLRDNCIEDSTQLLYISGMGIKQLLLRGSREHRNTICDDQDYRLMALQTLPDLEVLDGRIVTEEERREARSKPLVILWTTKRREPANPASDNRGTATAQQESRRSATTPRNPWMDATQSARNPSGGSREGRASLDPSSGTRSSLRRSHQVEAVETLSSQNDSSAANRLGADHRECERQMTQLRAMVTTMQEHYETMLREAAARFDGAREQLEATEEERRRLEASLKHGEKVKCKQEVALARDLRLLEADMEKRTTRLKTLEENLAKSEEKAEETQQMVDKLQKEKEELLAARECLTAKCSEMEERASELAASENRVRELELEIQTMKACEKGSMEAAVVTPGPSREDISAAVEAAMREAAVASGEKVSRLEEEKIALKKELQERKDQIRCQRQAYEALEQQLRLSTKQEQSRIAELTDELGSEKNASKSGHPVKLLGEVLERKLGRVEEELDREKVSVRELRSTMDDRERVAAVEAKERGREVEELRRELDKSKEDSHKHRKALRMVELEVTKDIERLVAEHGRERAKLQQGHEMEMKALGELHGKELSHLKEELAAKEKEVVELTTSVEHETTKARELKEATAALRKDLVVACKQLEKEVHQEQALQKKVQSLQAELEGFRLEAARERTERGRHADEHEALISELRKKAAEAERAREAAEAVRGANEETLRDVRRREDELQGKIRGLEELVRKHAIEATVKDRMVTDGAEHVKALKKQLQGIEADLEQMQKERKKRDRDWQSLLDEEISKADRAREKLVPTEEKLAVAEGEVERLREEVSQKDESLRYVTSEVEEMRRAMQEDTVIKVAEVERKLNREHEKSLLELDRRIEEAQQRNEREISRLTRDREAMKRRASAAEERVKHVEKELRTVLAEYEHLKVQCESKMRRAADLLLESELT</sequence>
<dbReference type="InterPro" id="IPR032675">
    <property type="entry name" value="LRR_dom_sf"/>
</dbReference>
<feature type="compositionally biased region" description="Polar residues" evidence="4">
    <location>
        <begin position="303"/>
        <end position="313"/>
    </location>
</feature>
<keyword evidence="3" id="KW-0175">Coiled coil</keyword>
<dbReference type="InterPro" id="IPR003591">
    <property type="entry name" value="Leu-rich_rpt_typical-subtyp"/>
</dbReference>
<feature type="region of interest" description="Disordered" evidence="4">
    <location>
        <begin position="227"/>
        <end position="318"/>
    </location>
</feature>
<feature type="coiled-coil region" evidence="3">
    <location>
        <begin position="965"/>
        <end position="1031"/>
    </location>
</feature>
<dbReference type="Gene3D" id="3.80.10.10">
    <property type="entry name" value="Ribonuclease Inhibitor"/>
    <property type="match status" value="2"/>
</dbReference>
<keyword evidence="2" id="KW-0677">Repeat</keyword>
<dbReference type="EMBL" id="JABANO010013296">
    <property type="protein sequence ID" value="KAF4740383.1"/>
    <property type="molecule type" value="Genomic_DNA"/>
</dbReference>
<dbReference type="PANTHER" id="PTHR46759">
    <property type="entry name" value="LEUCINE-RICH REPEAT-CONTAINING PROTEIN 72"/>
    <property type="match status" value="1"/>
</dbReference>
<evidence type="ECO:0000313" key="6">
    <source>
        <dbReference type="Proteomes" id="UP000553632"/>
    </source>
</evidence>
<evidence type="ECO:0000256" key="1">
    <source>
        <dbReference type="ARBA" id="ARBA00022614"/>
    </source>
</evidence>
<evidence type="ECO:0000256" key="4">
    <source>
        <dbReference type="SAM" id="MobiDB-lite"/>
    </source>
</evidence>
<dbReference type="OMA" id="VHKARFK"/>
<proteinExistence type="predicted"/>
<organism evidence="5 6">
    <name type="scientific">Perkinsus olseni</name>
    <name type="common">Perkinsus atlanticus</name>
    <dbReference type="NCBI Taxonomy" id="32597"/>
    <lineage>
        <taxon>Eukaryota</taxon>
        <taxon>Sar</taxon>
        <taxon>Alveolata</taxon>
        <taxon>Perkinsozoa</taxon>
        <taxon>Perkinsea</taxon>
        <taxon>Perkinsida</taxon>
        <taxon>Perkinsidae</taxon>
        <taxon>Perkinsus</taxon>
    </lineage>
</organism>
<dbReference type="PANTHER" id="PTHR46759:SF1">
    <property type="entry name" value="LEUCINE-RICH REPEAT-CONTAINING PROTEIN 72"/>
    <property type="match status" value="1"/>
</dbReference>
<evidence type="ECO:0000313" key="5">
    <source>
        <dbReference type="EMBL" id="KAF4740383.1"/>
    </source>
</evidence>
<name>A0A7J6T5M7_PEROL</name>
<dbReference type="Proteomes" id="UP000553632">
    <property type="component" value="Unassembled WGS sequence"/>
</dbReference>
<keyword evidence="1" id="KW-0433">Leucine-rich repeat</keyword>
<keyword evidence="6" id="KW-1185">Reference proteome</keyword>
<accession>A0A7J6T5M7</accession>
<dbReference type="InterPro" id="IPR001611">
    <property type="entry name" value="Leu-rich_rpt"/>
</dbReference>
<feature type="compositionally biased region" description="Polar residues" evidence="4">
    <location>
        <begin position="237"/>
        <end position="273"/>
    </location>
</feature>
<evidence type="ECO:0008006" key="7">
    <source>
        <dbReference type="Google" id="ProtNLM"/>
    </source>
</evidence>
<dbReference type="SUPFAM" id="SSF52075">
    <property type="entry name" value="Outer arm dynein light chain 1"/>
    <property type="match status" value="1"/>
</dbReference>
<dbReference type="AlphaFoldDB" id="A0A7J6T5M7"/>
<feature type="coiled-coil region" evidence="3">
    <location>
        <begin position="515"/>
        <end position="556"/>
    </location>
</feature>
<feature type="coiled-coil region" evidence="3">
    <location>
        <begin position="592"/>
        <end position="651"/>
    </location>
</feature>
<gene>
    <name evidence="5" type="ORF">FOZ63_015142</name>
</gene>